<evidence type="ECO:0000256" key="9">
    <source>
        <dbReference type="ARBA" id="ARBA00023170"/>
    </source>
</evidence>
<dbReference type="InterPro" id="IPR000562">
    <property type="entry name" value="FN_type2_dom"/>
</dbReference>
<dbReference type="Gene3D" id="2.10.10.10">
    <property type="entry name" value="Fibronectin, type II, collagen-binding"/>
    <property type="match status" value="1"/>
</dbReference>
<keyword evidence="15" id="KW-1185">Reference proteome</keyword>
<keyword evidence="9" id="KW-0675">Receptor</keyword>
<dbReference type="SMART" id="SM00034">
    <property type="entry name" value="CLECT"/>
    <property type="match status" value="8"/>
</dbReference>
<feature type="domain" description="Fibronectin type-II" evidence="13">
    <location>
        <begin position="165"/>
        <end position="213"/>
    </location>
</feature>
<keyword evidence="3" id="KW-0812">Transmembrane</keyword>
<dbReference type="FunFam" id="3.10.100.10:FF:000031">
    <property type="entry name" value="macrophage mannose receptor 1"/>
    <property type="match status" value="1"/>
</dbReference>
<dbReference type="PROSITE" id="PS50231">
    <property type="entry name" value="RICIN_B_LECTIN"/>
    <property type="match status" value="1"/>
</dbReference>
<comment type="subcellular location">
    <subcellularLocation>
        <location evidence="1">Membrane</location>
        <topology evidence="1">Single-pass membrane protein</topology>
    </subcellularLocation>
</comment>
<feature type="disulfide bond" evidence="11">
    <location>
        <begin position="184"/>
        <end position="211"/>
    </location>
</feature>
<keyword evidence="6" id="KW-1133">Transmembrane helix</keyword>
<dbReference type="InterPro" id="IPR036943">
    <property type="entry name" value="FN_type2_sf"/>
</dbReference>
<evidence type="ECO:0000256" key="10">
    <source>
        <dbReference type="ARBA" id="ARBA00023180"/>
    </source>
</evidence>
<evidence type="ECO:0000313" key="15">
    <source>
        <dbReference type="Proteomes" id="UP000472269"/>
    </source>
</evidence>
<dbReference type="CDD" id="cd23407">
    <property type="entry name" value="beta-trefoil_Ricin_MRC1"/>
    <property type="match status" value="1"/>
</dbReference>
<evidence type="ECO:0000313" key="14">
    <source>
        <dbReference type="Ensembl" id="ENSACUP00000003869.1"/>
    </source>
</evidence>
<keyword evidence="10" id="KW-0325">Glycoprotein</keyword>
<dbReference type="SUPFAM" id="SSF50370">
    <property type="entry name" value="Ricin B-like lectins"/>
    <property type="match status" value="1"/>
</dbReference>
<dbReference type="CDD" id="cd00062">
    <property type="entry name" value="FN2"/>
    <property type="match status" value="1"/>
</dbReference>
<dbReference type="Proteomes" id="UP000472269">
    <property type="component" value="Unplaced"/>
</dbReference>
<evidence type="ECO:0000256" key="5">
    <source>
        <dbReference type="ARBA" id="ARBA00022737"/>
    </source>
</evidence>
<dbReference type="InterPro" id="IPR035992">
    <property type="entry name" value="Ricin_B-like_lectins"/>
</dbReference>
<keyword evidence="5" id="KW-0677">Repeat</keyword>
<feature type="domain" description="C-type lectin" evidence="12">
    <location>
        <begin position="225"/>
        <end position="342"/>
    </location>
</feature>
<dbReference type="FunFam" id="2.10.10.10:FF:000001">
    <property type="entry name" value="Fibronectin 1a isoform 1"/>
    <property type="match status" value="1"/>
</dbReference>
<dbReference type="Gene3D" id="2.80.10.50">
    <property type="match status" value="1"/>
</dbReference>
<dbReference type="GO" id="GO:0006897">
    <property type="term" value="P:endocytosis"/>
    <property type="evidence" value="ECO:0007669"/>
    <property type="project" value="UniProtKB-KW"/>
</dbReference>
<keyword evidence="2" id="KW-0254">Endocytosis</keyword>
<dbReference type="InterPro" id="IPR018378">
    <property type="entry name" value="C-type_lectin_CS"/>
</dbReference>
<reference evidence="14" key="2">
    <citation type="submission" date="2025-09" db="UniProtKB">
        <authorList>
            <consortium name="Ensembl"/>
        </authorList>
    </citation>
    <scope>IDENTIFICATION</scope>
</reference>
<name>A0A663LW59_ATHCN</name>
<dbReference type="Pfam" id="PF00040">
    <property type="entry name" value="fn2"/>
    <property type="match status" value="1"/>
</dbReference>
<accession>A0A663LW59</accession>
<evidence type="ECO:0000256" key="8">
    <source>
        <dbReference type="ARBA" id="ARBA00023157"/>
    </source>
</evidence>
<dbReference type="InterPro" id="IPR001304">
    <property type="entry name" value="C-type_lectin-like"/>
</dbReference>
<gene>
    <name evidence="14" type="primary">LOC113477246</name>
</gene>
<dbReference type="SMART" id="SM00059">
    <property type="entry name" value="FN2"/>
    <property type="match status" value="1"/>
</dbReference>
<feature type="domain" description="C-type lectin" evidence="12">
    <location>
        <begin position="648"/>
        <end position="740"/>
    </location>
</feature>
<evidence type="ECO:0000256" key="7">
    <source>
        <dbReference type="ARBA" id="ARBA00023136"/>
    </source>
</evidence>
<dbReference type="Pfam" id="PF00059">
    <property type="entry name" value="Lectin_C"/>
    <property type="match status" value="8"/>
</dbReference>
<dbReference type="SMART" id="SM00458">
    <property type="entry name" value="RICIN"/>
    <property type="match status" value="1"/>
</dbReference>
<evidence type="ECO:0000256" key="3">
    <source>
        <dbReference type="ARBA" id="ARBA00022692"/>
    </source>
</evidence>
<protein>
    <recommendedName>
        <fullName evidence="16">Mannose receptor C-type 1</fullName>
    </recommendedName>
</protein>
<dbReference type="GO" id="GO:0031012">
    <property type="term" value="C:extracellular matrix"/>
    <property type="evidence" value="ECO:0007669"/>
    <property type="project" value="UniProtKB-ARBA"/>
</dbReference>
<dbReference type="GO" id="GO:0016020">
    <property type="term" value="C:membrane"/>
    <property type="evidence" value="ECO:0007669"/>
    <property type="project" value="UniProtKB-SubCell"/>
</dbReference>
<keyword evidence="4" id="KW-0732">Signal</keyword>
<dbReference type="Gene3D" id="3.10.100.10">
    <property type="entry name" value="Mannose-Binding Protein A, subunit A"/>
    <property type="match status" value="8"/>
</dbReference>
<dbReference type="PANTHER" id="PTHR22803">
    <property type="entry name" value="MANNOSE, PHOSPHOLIPASE, LECTIN RECEPTOR RELATED"/>
    <property type="match status" value="1"/>
</dbReference>
<feature type="domain" description="C-type lectin" evidence="12">
    <location>
        <begin position="1025"/>
        <end position="1136"/>
    </location>
</feature>
<dbReference type="InterPro" id="IPR050111">
    <property type="entry name" value="C-type_lectin/snaclec_domain"/>
</dbReference>
<dbReference type="PROSITE" id="PS51092">
    <property type="entry name" value="FN2_2"/>
    <property type="match status" value="1"/>
</dbReference>
<feature type="domain" description="C-type lectin" evidence="12">
    <location>
        <begin position="1165"/>
        <end position="1282"/>
    </location>
</feature>
<evidence type="ECO:0000259" key="13">
    <source>
        <dbReference type="PROSITE" id="PS51092"/>
    </source>
</evidence>
<evidence type="ECO:0000259" key="12">
    <source>
        <dbReference type="PROSITE" id="PS50041"/>
    </source>
</evidence>
<feature type="domain" description="C-type lectin" evidence="12">
    <location>
        <begin position="370"/>
        <end position="487"/>
    </location>
</feature>
<dbReference type="FunFam" id="3.10.100.10:FF:000025">
    <property type="entry name" value="Mannose receptor C-type 1"/>
    <property type="match status" value="1"/>
</dbReference>
<dbReference type="SUPFAM" id="SSF56436">
    <property type="entry name" value="C-type lectin-like"/>
    <property type="match status" value="8"/>
</dbReference>
<dbReference type="FunFam" id="3.10.100.10:FF:000016">
    <property type="entry name" value="macrophage mannose receptor 1"/>
    <property type="match status" value="1"/>
</dbReference>
<evidence type="ECO:0000256" key="1">
    <source>
        <dbReference type="ARBA" id="ARBA00004167"/>
    </source>
</evidence>
<reference evidence="14" key="1">
    <citation type="submission" date="2025-08" db="UniProtKB">
        <authorList>
            <consortium name="Ensembl"/>
        </authorList>
    </citation>
    <scope>IDENTIFICATION</scope>
</reference>
<dbReference type="PROSITE" id="PS00615">
    <property type="entry name" value="C_TYPE_LECTIN_1"/>
    <property type="match status" value="2"/>
</dbReference>
<sequence length="1293" mass="146326">NKIYIYICIYTCIHTAWYLFLGEYNEIFLIYNEDTKLCLIAQSSHAVTTTACKKNTELQKFRWVSDHQVMSVAFAQCLGVPYKQNQAKISLYPCNKKSEFQKWECRNGTLAIQGEDLFLSSGKRKEDNIMLNTGSAMMNKWKIYGTMNDLCSEGYEDLFTVLGNANGAPCAFPFQLSGKWYAGCTAAGRSDGLLWCSTTPDFDEDHLYGFCPTADNDRFWTTDPLTGTHYQINYQSALTWHQARKSCQQQNAELLSVTEIHEQMYLRGELMSKTQSSLWIGLNSLNLNSGWQWSGGIPFRYFNWAPGSPDPEPGKLCAVINPRRDAKWENQPCELKVGYICKKENSTLDPFILPSGMSKPVKCPEGWLPYGNHCFMVHRDPRVWREALISCNESSGNLASIHNPEEHGFILSQLGYKAVDELWIGLNDLNTQMYFEWSDGTPVTYTKWLPGEPTHAISGQEDCVIMAGEDGYWADSACDRKLGYICRRDPLQGVSGTAKGWERHGFYCYLVGHTSVTFSEAKKTCERSSAYLTSIGDRYEQAYLISLIGLSSEKYFWIGLTDTEGQGMFKWVTGEGVLYTNWNAAMPGNEAGCVALRTGNAAGLWDVQNCEVKAKFLCKKLAEKITLPLAPGATSDSKCPLGWDTNNSTNSCFRVKNQRKTWFEAQDFCREIGGDLAAIRSEEEKKYASSQPFWIGLQCLDPDGGLSWSDGSPVSFCVKTVKHTEIPLCVAAYEVTEDGWIIKGDKQYFFSTEETSMEKARTFCKNSHGDLATIGNNSERKFLWKCQLLLFFGFVCLFFFSWMDGSPVHYAAWAPGEPNFANAQENCVVLNKEDGLWNDVSCGFSNGYICERHRSFINATLPSAVPLPPGGCPEDWLLFKNQCYKFFGSSYEYWYTARRNCMSLGGNLASIHNEQVQAFLTYHLKDVSNDPWIGLNDILSELNFVWSDGTAVSYTNWAPDSPKLVEPILFPSLHPEDGHNLGHGDDTGKWNNQECYKSTGYICQKNSGEFCIPSATALEFTFDHSGGIRYSITHYKMNWEEAQKNCNNNASELASILDPYSQALLFLLAQEYGEPLWIGLNSNATNGKYQWIDRWRLVYSKWSSGEPKQTLACVYLDTDGTWKTASCKEKLFSVCKKSDVMAPTEPLQLPGKCPESRGHKSWIPFHGHCYYFEASRKRSWSQAHQECTRLAANLVSVEDYTEANFLSDTIKILHGKSPNFWIGLKKNDRGQWVWTDKSVMDFVNWQMGEPSNKRHKDCGEVYALSGYWNTNVCSFKKGYICKKPKSNAMKTVM</sequence>
<keyword evidence="8 11" id="KW-1015">Disulfide bond</keyword>
<evidence type="ECO:0000256" key="2">
    <source>
        <dbReference type="ARBA" id="ARBA00022583"/>
    </source>
</evidence>
<feature type="domain" description="C-type lectin" evidence="12">
    <location>
        <begin position="879"/>
        <end position="1004"/>
    </location>
</feature>
<organism evidence="14 15">
    <name type="scientific">Athene cunicularia</name>
    <name type="common">Burrowing owl</name>
    <name type="synonym">Speotyto cunicularia</name>
    <dbReference type="NCBI Taxonomy" id="194338"/>
    <lineage>
        <taxon>Eukaryota</taxon>
        <taxon>Metazoa</taxon>
        <taxon>Chordata</taxon>
        <taxon>Craniata</taxon>
        <taxon>Vertebrata</taxon>
        <taxon>Euteleostomi</taxon>
        <taxon>Archelosauria</taxon>
        <taxon>Archosauria</taxon>
        <taxon>Dinosauria</taxon>
        <taxon>Saurischia</taxon>
        <taxon>Theropoda</taxon>
        <taxon>Coelurosauria</taxon>
        <taxon>Aves</taxon>
        <taxon>Neognathae</taxon>
        <taxon>Neoaves</taxon>
        <taxon>Telluraves</taxon>
        <taxon>Strigiformes</taxon>
        <taxon>Strigidae</taxon>
        <taxon>Athene</taxon>
    </lineage>
</organism>
<dbReference type="Ensembl" id="ENSACUT00000004118.1">
    <property type="protein sequence ID" value="ENSACUP00000003869.1"/>
    <property type="gene ID" value="ENSACUG00000002638.1"/>
</dbReference>
<evidence type="ECO:0000256" key="11">
    <source>
        <dbReference type="PROSITE-ProRule" id="PRU00479"/>
    </source>
</evidence>
<dbReference type="FunFam" id="3.10.100.10:FF:000030">
    <property type="entry name" value="Mannose receptor C-type 1"/>
    <property type="match status" value="1"/>
</dbReference>
<feature type="domain" description="C-type lectin" evidence="12">
    <location>
        <begin position="504"/>
        <end position="619"/>
    </location>
</feature>
<feature type="domain" description="C-type lectin" evidence="12">
    <location>
        <begin position="743"/>
        <end position="851"/>
    </location>
</feature>
<dbReference type="PROSITE" id="PS50041">
    <property type="entry name" value="C_TYPE_LECTIN_2"/>
    <property type="match status" value="8"/>
</dbReference>
<dbReference type="FunFam" id="3.10.100.10:FF:000023">
    <property type="entry name" value="Macrophage mannose receptor 1"/>
    <property type="match status" value="1"/>
</dbReference>
<keyword evidence="7" id="KW-0472">Membrane</keyword>
<feature type="disulfide bond" evidence="11">
    <location>
        <begin position="170"/>
        <end position="196"/>
    </location>
</feature>
<dbReference type="InterPro" id="IPR016186">
    <property type="entry name" value="C-type_lectin-like/link_sf"/>
</dbReference>
<dbReference type="PRINTS" id="PR00013">
    <property type="entry name" value="FNTYPEII"/>
</dbReference>
<evidence type="ECO:0000256" key="6">
    <source>
        <dbReference type="ARBA" id="ARBA00022989"/>
    </source>
</evidence>
<dbReference type="InterPro" id="IPR016187">
    <property type="entry name" value="CTDL_fold"/>
</dbReference>
<dbReference type="Pfam" id="PF24562">
    <property type="entry name" value="CysR_MRC2_N"/>
    <property type="match status" value="1"/>
</dbReference>
<evidence type="ECO:0000256" key="4">
    <source>
        <dbReference type="ARBA" id="ARBA00022729"/>
    </source>
</evidence>
<dbReference type="FunFam" id="2.80.10.50:FF:000032">
    <property type="entry name" value="macrophage mannose receptor 1"/>
    <property type="match status" value="1"/>
</dbReference>
<dbReference type="CDD" id="cd00037">
    <property type="entry name" value="CLECT"/>
    <property type="match status" value="7"/>
</dbReference>
<evidence type="ECO:0008006" key="16">
    <source>
        <dbReference type="Google" id="ProtNLM"/>
    </source>
</evidence>
<dbReference type="InterPro" id="IPR000772">
    <property type="entry name" value="Ricin_B_lectin"/>
</dbReference>
<proteinExistence type="predicted"/>